<dbReference type="Proteomes" id="UP000001235">
    <property type="component" value="Chromosome"/>
</dbReference>
<dbReference type="RefSeq" id="WP_013292595.1">
    <property type="nucleotide sequence ID" value="NC_014394.1"/>
</dbReference>
<dbReference type="GO" id="GO:0008999">
    <property type="term" value="F:protein-N-terminal-alanine acetyltransferase activity"/>
    <property type="evidence" value="ECO:0007669"/>
    <property type="project" value="UniProtKB-UniRule"/>
</dbReference>
<name>D9SCW4_GALCS</name>
<comment type="similarity">
    <text evidence="1 5 6">Belongs to the acetyltransferase family. RimI subfamily.</text>
</comment>
<dbReference type="OrthoDB" id="9796919at2"/>
<feature type="active site" description="Proton donor" evidence="5">
    <location>
        <position position="112"/>
    </location>
</feature>
<dbReference type="InterPro" id="IPR016181">
    <property type="entry name" value="Acyl_CoA_acyltransferase"/>
</dbReference>
<keyword evidence="4 5" id="KW-0012">Acyltransferase</keyword>
<evidence type="ECO:0000256" key="2">
    <source>
        <dbReference type="ARBA" id="ARBA00022490"/>
    </source>
</evidence>
<dbReference type="Gene3D" id="3.40.630.30">
    <property type="match status" value="1"/>
</dbReference>
<dbReference type="InterPro" id="IPR050680">
    <property type="entry name" value="YpeA/RimI_acetyltransf"/>
</dbReference>
<evidence type="ECO:0000313" key="9">
    <source>
        <dbReference type="Proteomes" id="UP000001235"/>
    </source>
</evidence>
<reference evidence="8 9" key="1">
    <citation type="submission" date="2010-08" db="EMBL/GenBank/DDBJ databases">
        <title>Complete sequence of Gallionella capsiferriformans ES-2.</title>
        <authorList>
            <consortium name="US DOE Joint Genome Institute"/>
            <person name="Lucas S."/>
            <person name="Copeland A."/>
            <person name="Lapidus A."/>
            <person name="Cheng J.-F."/>
            <person name="Bruce D."/>
            <person name="Goodwin L."/>
            <person name="Pitluck S."/>
            <person name="Chertkov O."/>
            <person name="Davenport K.W."/>
            <person name="Detter J.C."/>
            <person name="Han C."/>
            <person name="Tapia R."/>
            <person name="Land M."/>
            <person name="Hauser L."/>
            <person name="Chang Y.-J."/>
            <person name="Jeffries C."/>
            <person name="Kyrpides N."/>
            <person name="Ivanova N."/>
            <person name="Mikhailova N."/>
            <person name="Shelobolina E.S."/>
            <person name="Picardal F."/>
            <person name="Roden E."/>
            <person name="Emerson D."/>
            <person name="Woyke T."/>
        </authorList>
    </citation>
    <scope>NUCLEOTIDE SEQUENCE [LARGE SCALE GENOMIC DNA]</scope>
    <source>
        <strain evidence="8 9">ES-2</strain>
    </source>
</reference>
<feature type="binding site" evidence="5">
    <location>
        <begin position="66"/>
        <end position="68"/>
    </location>
    <ligand>
        <name>acetyl-CoA</name>
        <dbReference type="ChEBI" id="CHEBI:57288"/>
    </ligand>
</feature>
<dbReference type="GO" id="GO:0005737">
    <property type="term" value="C:cytoplasm"/>
    <property type="evidence" value="ECO:0007669"/>
    <property type="project" value="UniProtKB-SubCell"/>
</dbReference>
<evidence type="ECO:0000256" key="5">
    <source>
        <dbReference type="HAMAP-Rule" id="MF_02210"/>
    </source>
</evidence>
<dbReference type="EC" id="2.3.1.266" evidence="5 6"/>
<evidence type="ECO:0000256" key="3">
    <source>
        <dbReference type="ARBA" id="ARBA00022679"/>
    </source>
</evidence>
<organism evidence="8 9">
    <name type="scientific">Gallionella capsiferriformans (strain ES-2)</name>
    <name type="common">Gallionella ferruginea capsiferriformans (strain ES-2)</name>
    <dbReference type="NCBI Taxonomy" id="395494"/>
    <lineage>
        <taxon>Bacteria</taxon>
        <taxon>Pseudomonadati</taxon>
        <taxon>Pseudomonadota</taxon>
        <taxon>Betaproteobacteria</taxon>
        <taxon>Nitrosomonadales</taxon>
        <taxon>Gallionellaceae</taxon>
        <taxon>Gallionella</taxon>
    </lineage>
</organism>
<dbReference type="Pfam" id="PF00583">
    <property type="entry name" value="Acetyltransf_1"/>
    <property type="match status" value="1"/>
</dbReference>
<dbReference type="PANTHER" id="PTHR43420">
    <property type="entry name" value="ACETYLTRANSFERASE"/>
    <property type="match status" value="1"/>
</dbReference>
<feature type="active site" description="Proton acceptor" evidence="5">
    <location>
        <position position="100"/>
    </location>
</feature>
<dbReference type="STRING" id="395494.Galf_0611"/>
<protein>
    <recommendedName>
        <fullName evidence="5 6">[Ribosomal protein bS18]-alanine N-acetyltransferase</fullName>
        <ecNumber evidence="5 6">2.3.1.266</ecNumber>
    </recommendedName>
</protein>
<comment type="subcellular location">
    <subcellularLocation>
        <location evidence="5 6">Cytoplasm</location>
    </subcellularLocation>
</comment>
<dbReference type="AlphaFoldDB" id="D9SCW4"/>
<feature type="binding site" evidence="5">
    <location>
        <position position="105"/>
    </location>
    <ligand>
        <name>acetyl-CoA</name>
        <dbReference type="ChEBI" id="CHEBI:57288"/>
    </ligand>
</feature>
<dbReference type="KEGG" id="gca:Galf_0611"/>
<evidence type="ECO:0000313" key="8">
    <source>
        <dbReference type="EMBL" id="ADL54653.1"/>
    </source>
</evidence>
<evidence type="ECO:0000256" key="4">
    <source>
        <dbReference type="ARBA" id="ARBA00023315"/>
    </source>
</evidence>
<comment type="function">
    <text evidence="5 6">Acetylates the N-terminal alanine of ribosomal protein bS18.</text>
</comment>
<dbReference type="SUPFAM" id="SSF55729">
    <property type="entry name" value="Acyl-CoA N-acyltransferases (Nat)"/>
    <property type="match status" value="1"/>
</dbReference>
<feature type="domain" description="N-acetyltransferase" evidence="7">
    <location>
        <begin position="1"/>
        <end position="144"/>
    </location>
</feature>
<comment type="catalytic activity">
    <reaction evidence="5 6">
        <text>N-terminal L-alanyl-[ribosomal protein bS18] + acetyl-CoA = N-terminal N(alpha)-acetyl-L-alanyl-[ribosomal protein bS18] + CoA + H(+)</text>
        <dbReference type="Rhea" id="RHEA:43756"/>
        <dbReference type="Rhea" id="RHEA-COMP:10676"/>
        <dbReference type="Rhea" id="RHEA-COMP:10677"/>
        <dbReference type="ChEBI" id="CHEBI:15378"/>
        <dbReference type="ChEBI" id="CHEBI:57287"/>
        <dbReference type="ChEBI" id="CHEBI:57288"/>
        <dbReference type="ChEBI" id="CHEBI:64718"/>
        <dbReference type="ChEBI" id="CHEBI:83683"/>
        <dbReference type="EC" id="2.3.1.266"/>
    </reaction>
</comment>
<dbReference type="NCBIfam" id="TIGR01575">
    <property type="entry name" value="rimI"/>
    <property type="match status" value="1"/>
</dbReference>
<proteinExistence type="inferred from homology"/>
<dbReference type="HOGENOM" id="CLU_013985_23_2_4"/>
<evidence type="ECO:0000259" key="7">
    <source>
        <dbReference type="PROSITE" id="PS51186"/>
    </source>
</evidence>
<dbReference type="InterPro" id="IPR006464">
    <property type="entry name" value="AcTrfase_RimI/Ard1"/>
</dbReference>
<feature type="binding site" evidence="5">
    <location>
        <begin position="74"/>
        <end position="79"/>
    </location>
    <ligand>
        <name>acetyl-CoA</name>
        <dbReference type="ChEBI" id="CHEBI:57288"/>
    </ligand>
</feature>
<dbReference type="PANTHER" id="PTHR43420:SF12">
    <property type="entry name" value="N-ACETYLTRANSFERASE DOMAIN-CONTAINING PROTEIN"/>
    <property type="match status" value="1"/>
</dbReference>
<dbReference type="InterPro" id="IPR000182">
    <property type="entry name" value="GNAT_dom"/>
</dbReference>
<dbReference type="eggNOG" id="COG0456">
    <property type="taxonomic scope" value="Bacteria"/>
</dbReference>
<sequence length="150" mass="16290">MRTMTLADLDAVLTVEQVVQAYPWTRGNFSDALSCGYLCFVDELAGEVRGYAVLMPGVGEAELLTIGVALAHQRKGLGRLMLAELLRLAAEKQLSRVFLEVRASNRAAIALYLRAGFAQIGLRRGYYRNAAGSEDALVMACDNFSGEKNG</sequence>
<dbReference type="CDD" id="cd04301">
    <property type="entry name" value="NAT_SF"/>
    <property type="match status" value="1"/>
</dbReference>
<keyword evidence="2 5" id="KW-0963">Cytoplasm</keyword>
<dbReference type="HAMAP" id="MF_02210">
    <property type="entry name" value="RimI"/>
    <property type="match status" value="1"/>
</dbReference>
<evidence type="ECO:0000256" key="6">
    <source>
        <dbReference type="RuleBase" id="RU363094"/>
    </source>
</evidence>
<evidence type="ECO:0000256" key="1">
    <source>
        <dbReference type="ARBA" id="ARBA00005395"/>
    </source>
</evidence>
<dbReference type="InterPro" id="IPR043690">
    <property type="entry name" value="RimI"/>
</dbReference>
<keyword evidence="9" id="KW-1185">Reference proteome</keyword>
<keyword evidence="3 5" id="KW-0808">Transferase</keyword>
<accession>D9SCW4</accession>
<dbReference type="PROSITE" id="PS51186">
    <property type="entry name" value="GNAT"/>
    <property type="match status" value="1"/>
</dbReference>
<dbReference type="EMBL" id="CP002159">
    <property type="protein sequence ID" value="ADL54653.1"/>
    <property type="molecule type" value="Genomic_DNA"/>
</dbReference>
<gene>
    <name evidence="5" type="primary">rimI</name>
    <name evidence="8" type="ordered locus">Galf_0611</name>
</gene>